<dbReference type="InterPro" id="IPR011989">
    <property type="entry name" value="ARM-like"/>
</dbReference>
<dbReference type="InterPro" id="IPR001680">
    <property type="entry name" value="WD40_rpt"/>
</dbReference>
<dbReference type="InterPro" id="IPR004083">
    <property type="entry name" value="Raptor"/>
</dbReference>
<feature type="compositionally biased region" description="Polar residues" evidence="5">
    <location>
        <begin position="1045"/>
        <end position="1059"/>
    </location>
</feature>
<reference evidence="8" key="1">
    <citation type="submission" date="2024-04" db="EMBL/GenBank/DDBJ databases">
        <authorList>
            <person name="Shaw F."/>
            <person name="Minotto A."/>
        </authorList>
    </citation>
    <scope>NUCLEOTIDE SEQUENCE [LARGE SCALE GENOMIC DNA]</scope>
</reference>
<dbReference type="SMART" id="SM01302">
    <property type="entry name" value="Raptor_N"/>
    <property type="match status" value="1"/>
</dbReference>
<feature type="region of interest" description="Disordered" evidence="5">
    <location>
        <begin position="934"/>
        <end position="988"/>
    </location>
</feature>
<dbReference type="PROSITE" id="PS50294">
    <property type="entry name" value="WD_REPEATS_REGION"/>
    <property type="match status" value="1"/>
</dbReference>
<dbReference type="Pfam" id="PF00400">
    <property type="entry name" value="WD40"/>
    <property type="match status" value="1"/>
</dbReference>
<evidence type="ECO:0000256" key="5">
    <source>
        <dbReference type="SAM" id="MobiDB-lite"/>
    </source>
</evidence>
<dbReference type="SMART" id="SM00320">
    <property type="entry name" value="WD40"/>
    <property type="match status" value="5"/>
</dbReference>
<organism evidence="7 8">
    <name type="scientific">Somion occarium</name>
    <dbReference type="NCBI Taxonomy" id="3059160"/>
    <lineage>
        <taxon>Eukaryota</taxon>
        <taxon>Fungi</taxon>
        <taxon>Dikarya</taxon>
        <taxon>Basidiomycota</taxon>
        <taxon>Agaricomycotina</taxon>
        <taxon>Agaricomycetes</taxon>
        <taxon>Polyporales</taxon>
        <taxon>Cerrenaceae</taxon>
        <taxon>Somion</taxon>
    </lineage>
</organism>
<proteinExistence type="inferred from homology"/>
<keyword evidence="8" id="KW-1185">Reference proteome</keyword>
<dbReference type="PANTHER" id="PTHR12848">
    <property type="entry name" value="REGULATORY-ASSOCIATED PROTEIN OF MTOR"/>
    <property type="match status" value="1"/>
</dbReference>
<sequence>MYYGKHRDHASEIWPARGGLQNGSDKDSSETERDYRSPSQSDPSSSQSRQGGRINGFSDNDLHAGSVVTLPDVSPMEPYWSAKRHLTCGNPTPPPPWAPRMTPWRASPQKLKTSNAALVLCLNIDVDPPDVVKTSPCAVLECWVDPHSMPSYKALEVIGTNLQHQFEGLSPKIPYKPILDPSSDDLKNNCEKARKMAGNDTVLFYYNGHGVPKPTPSGELWCFNRNYTQYIPVSISDLQSHLKTPCVYIWDCSAAGYLLQNFITFAKRRDDDANMHHGGYPDHPYSDSIQLAACAADEQLPSCPELPADLFTSCLTSPIDMALRYFLMNNQLPANITADMVMQLPGDLKDRRTPLGELNWIFTAITDTIAWTTFSRDVFTRLYRSDLLVASLFRNFLLAERIMKDYHCTPHTYPPLPATKTHPLWASWDLAVDTCLRQLPDLLKHVTPLTGVTGSLTTGRRRLAARAEQTPPPTLAPGEKPYAYVPSRFFTDQLTAFEVWISRGGSALTKRGPLSLPLNGDSPITMEATSFTLDPPPPPRQENQDQHLVPRKPPDQLPIVLQVLLSQPHRLRALILLSQFVDLGPWAVHLALTIGIFPYISRLLQATGQDLRPVLIFIWARILAVDPSCQADLYNNQGYKYFATVLSTPDDPRQGTIPNSSEHKAMCAFILSAIARDYPAGQGACWRERVFDSCFDKLDEGDFLLRQWSALCIAQIWDANDEIRVYGVDRGTQDKLIAALSDDSPEVRAAALYALGTFLGACGSADLQKLGGGGSGTMYQLEERIHFRMEVAVVTGAALAVRDDASPMVRKELLVLISCLVKEWRGYFIVCAWIYWEEERRRVEGQGRIDEDMAAQAVAEWLDGFGNDDGFREENRVLLSSFFTIFSTLLELSVDPYQEVATNAQTIVDYITALLLESPFSRLDCTTLNKPPASTIDVRPYVSGRSRTPSLPSSQSSLQAPPSPNPAGRPGIQRSDTMSSALSSGVSNTLRRTSSFANVLKSLAGGIAFPSTEDGRSSPRPTHATTTRSEHHEASRPPSPHLSYAQYTSPYSRPLTPTSPRHLAKNVPEHPPPPMDFLPSDVMEALMEEDMERLRARRRSGAHSRRPHHAIAGGGMSSPSGSTFSMDSVSSSVILGLGTGVGIRDVLPLKSRFYDWCSEYFKEPQMRQPEADEPGSVQYNYQVWRQQRNEHGVAETHTQAEVADRYRWDRPVATLQTHSFPALLAFHAFDPHLVVTNEVDVITVFDWTQRKRISQFYNGNARGTSITSLHIINQDVGGIILTGAADGVIRLFRNYDPDVSFDPVQMVSSFRGLSELVHMKRGAGVVTSWKQHGGHLLVGGDSHVVKVWDAHTESLVMDLDTSTDSPVTSMESDEGASTNFLASFADGSIKMYDRRLDDDEAVVRSFVPHRSWVQNIKWRPFAGQFMSASLDGDVRLWDIRQERSPIQMWDLSPQGLSAFDTHDLANVFAATTTVSPSNWRTQRTVVHCMQPDRTNPLTAISTGLTMPPPREPLSSFIPRTSSLTFHPKEMVYAVGSLDGSVRIMGCKLRP</sequence>
<dbReference type="Pfam" id="PF14538">
    <property type="entry name" value="Raptor_N"/>
    <property type="match status" value="1"/>
</dbReference>
<evidence type="ECO:0000313" key="8">
    <source>
        <dbReference type="Proteomes" id="UP001497453"/>
    </source>
</evidence>
<dbReference type="SUPFAM" id="SSF48371">
    <property type="entry name" value="ARM repeat"/>
    <property type="match status" value="1"/>
</dbReference>
<feature type="region of interest" description="Disordered" evidence="5">
    <location>
        <begin position="1"/>
        <end position="68"/>
    </location>
</feature>
<dbReference type="SUPFAM" id="SSF50978">
    <property type="entry name" value="WD40 repeat-like"/>
    <property type="match status" value="1"/>
</dbReference>
<evidence type="ECO:0000313" key="7">
    <source>
        <dbReference type="EMBL" id="CAL1693905.1"/>
    </source>
</evidence>
<name>A0ABP1CEJ5_9APHY</name>
<dbReference type="InterPro" id="IPR015943">
    <property type="entry name" value="WD40/YVTN_repeat-like_dom_sf"/>
</dbReference>
<dbReference type="Gene3D" id="2.130.10.10">
    <property type="entry name" value="YVTN repeat-like/Quinoprotein amine dehydrogenase"/>
    <property type="match status" value="1"/>
</dbReference>
<dbReference type="InterPro" id="IPR036322">
    <property type="entry name" value="WD40_repeat_dom_sf"/>
</dbReference>
<feature type="compositionally biased region" description="Polar residues" evidence="5">
    <location>
        <begin position="974"/>
        <end position="988"/>
    </location>
</feature>
<feature type="repeat" description="WD" evidence="4">
    <location>
        <begin position="1406"/>
        <end position="1447"/>
    </location>
</feature>
<feature type="compositionally biased region" description="Basic residues" evidence="5">
    <location>
        <begin position="1098"/>
        <end position="1109"/>
    </location>
</feature>
<feature type="compositionally biased region" description="Low complexity" evidence="5">
    <location>
        <begin position="949"/>
        <end position="960"/>
    </location>
</feature>
<dbReference type="PRINTS" id="PR01547">
    <property type="entry name" value="YEAST176DUF"/>
</dbReference>
<accession>A0ABP1CEJ5</accession>
<feature type="compositionally biased region" description="Basic and acidic residues" evidence="5">
    <location>
        <begin position="24"/>
        <end position="36"/>
    </location>
</feature>
<feature type="compositionally biased region" description="Low complexity" evidence="5">
    <location>
        <begin position="37"/>
        <end position="50"/>
    </location>
</feature>
<feature type="region of interest" description="Disordered" evidence="5">
    <location>
        <begin position="1007"/>
        <end position="1079"/>
    </location>
</feature>
<keyword evidence="2 4" id="KW-0853">WD repeat</keyword>
<dbReference type="InterPro" id="IPR016024">
    <property type="entry name" value="ARM-type_fold"/>
</dbReference>
<comment type="similarity">
    <text evidence="1">Belongs to the WD repeat RAPTOR family.</text>
</comment>
<evidence type="ECO:0000256" key="3">
    <source>
        <dbReference type="ARBA" id="ARBA00022737"/>
    </source>
</evidence>
<keyword evidence="3" id="KW-0677">Repeat</keyword>
<dbReference type="PANTHER" id="PTHR12848:SF16">
    <property type="entry name" value="REGULATORY-ASSOCIATED PROTEIN OF MTOR"/>
    <property type="match status" value="1"/>
</dbReference>
<dbReference type="Gene3D" id="1.25.10.10">
    <property type="entry name" value="Leucine-rich Repeat Variant"/>
    <property type="match status" value="1"/>
</dbReference>
<dbReference type="EMBL" id="OZ037944">
    <property type="protein sequence ID" value="CAL1693905.1"/>
    <property type="molecule type" value="Genomic_DNA"/>
</dbReference>
<dbReference type="PROSITE" id="PS50082">
    <property type="entry name" value="WD_REPEATS_2"/>
    <property type="match status" value="1"/>
</dbReference>
<feature type="domain" description="Raptor N-terminal CASPase-like" evidence="6">
    <location>
        <begin position="110"/>
        <end position="263"/>
    </location>
</feature>
<dbReference type="Proteomes" id="UP001497453">
    <property type="component" value="Chromosome 1"/>
</dbReference>
<gene>
    <name evidence="7" type="ORF">GFSPODELE1_LOCUS54</name>
</gene>
<protein>
    <recommendedName>
        <fullName evidence="6">Raptor N-terminal CASPase-like domain-containing protein</fullName>
    </recommendedName>
</protein>
<evidence type="ECO:0000256" key="4">
    <source>
        <dbReference type="PROSITE-ProRule" id="PRU00221"/>
    </source>
</evidence>
<evidence type="ECO:0000259" key="6">
    <source>
        <dbReference type="SMART" id="SM01302"/>
    </source>
</evidence>
<feature type="region of interest" description="Disordered" evidence="5">
    <location>
        <begin position="1098"/>
        <end position="1124"/>
    </location>
</feature>
<dbReference type="InterPro" id="IPR029347">
    <property type="entry name" value="Raptor_N"/>
</dbReference>
<feature type="region of interest" description="Disordered" evidence="5">
    <location>
        <begin position="526"/>
        <end position="552"/>
    </location>
</feature>
<evidence type="ECO:0000256" key="2">
    <source>
        <dbReference type="ARBA" id="ARBA00022574"/>
    </source>
</evidence>
<evidence type="ECO:0000256" key="1">
    <source>
        <dbReference type="ARBA" id="ARBA00009257"/>
    </source>
</evidence>